<name>A0A195BU32_9HYME</name>
<evidence type="ECO:0000313" key="2">
    <source>
        <dbReference type="Proteomes" id="UP000078540"/>
    </source>
</evidence>
<reference evidence="1 2" key="1">
    <citation type="submission" date="2015-09" db="EMBL/GenBank/DDBJ databases">
        <title>Atta colombica WGS genome.</title>
        <authorList>
            <person name="Nygaard S."/>
            <person name="Hu H."/>
            <person name="Boomsma J."/>
            <person name="Zhang G."/>
        </authorList>
    </citation>
    <scope>NUCLEOTIDE SEQUENCE [LARGE SCALE GENOMIC DNA]</scope>
    <source>
        <strain evidence="1">Treedump-2</strain>
        <tissue evidence="1">Whole body</tissue>
    </source>
</reference>
<dbReference type="AlphaFoldDB" id="A0A195BU32"/>
<accession>A0A195BU32</accession>
<keyword evidence="2" id="KW-1185">Reference proteome</keyword>
<sequence>MGQEGDVQRGGFRLDGPVTSRDKVDRRLCLLGSWWYTLSLLLDFKSSSLSLRMQALYRCGRIDIGMTAVAAAARRSGRGVKRICIDIWATVSRFPMKLLGPADPPNDDSSSQTVWFNALALRYSVAQITQTIAMFVCVRRLRLYDIFDNEEILRDDQTLFGIRTAEDKGLTRDVEPSTFIHKNENEIEFYDALSEAIRSFVGRRARVFRQNKNDDQRNEEKRVGLTVMWKFDLASLRYACILKWYYRFDYLAPTIRKCNVRYGMPILRSSGDLIWVNTLMRLFLVINLLNLECTAERAPNNANRYFDGASRDKKRLAELTAFLSRRNLKWLSSCRRKYKFLHKSTSNQIQKMFTALLPTESKVPHYFTLITGLALLLLSVSMESNIECLVLYPLLCSSQFFNWSIVLETERESCPDDLRVAELRGCRYATATCPIFSWRARTLDNRDIET</sequence>
<evidence type="ECO:0000313" key="1">
    <source>
        <dbReference type="EMBL" id="KYM89936.1"/>
    </source>
</evidence>
<dbReference type="Proteomes" id="UP000078540">
    <property type="component" value="Unassembled WGS sequence"/>
</dbReference>
<organism evidence="1 2">
    <name type="scientific">Atta colombica</name>
    <dbReference type="NCBI Taxonomy" id="520822"/>
    <lineage>
        <taxon>Eukaryota</taxon>
        <taxon>Metazoa</taxon>
        <taxon>Ecdysozoa</taxon>
        <taxon>Arthropoda</taxon>
        <taxon>Hexapoda</taxon>
        <taxon>Insecta</taxon>
        <taxon>Pterygota</taxon>
        <taxon>Neoptera</taxon>
        <taxon>Endopterygota</taxon>
        <taxon>Hymenoptera</taxon>
        <taxon>Apocrita</taxon>
        <taxon>Aculeata</taxon>
        <taxon>Formicoidea</taxon>
        <taxon>Formicidae</taxon>
        <taxon>Myrmicinae</taxon>
        <taxon>Atta</taxon>
    </lineage>
</organism>
<proteinExistence type="predicted"/>
<gene>
    <name evidence="1" type="ORF">ALC53_02248</name>
</gene>
<protein>
    <submittedName>
        <fullName evidence="1">Uncharacterized protein</fullName>
    </submittedName>
</protein>
<dbReference type="EMBL" id="KQ976417">
    <property type="protein sequence ID" value="KYM89936.1"/>
    <property type="molecule type" value="Genomic_DNA"/>
</dbReference>